<protein>
    <recommendedName>
        <fullName evidence="3">DUF4468 domain-containing protein</fullName>
    </recommendedName>
</protein>
<reference evidence="2" key="1">
    <citation type="journal article" date="2019" name="Int. J. Syst. Evol. Microbiol.">
        <title>The Global Catalogue of Microorganisms (GCM) 10K type strain sequencing project: providing services to taxonomists for standard genome sequencing and annotation.</title>
        <authorList>
            <consortium name="The Broad Institute Genomics Platform"/>
            <consortium name="The Broad Institute Genome Sequencing Center for Infectious Disease"/>
            <person name="Wu L."/>
            <person name="Ma J."/>
        </authorList>
    </citation>
    <scope>NUCLEOTIDE SEQUENCE [LARGE SCALE GENOMIC DNA]</scope>
    <source>
        <strain evidence="2">JCM 18200</strain>
    </source>
</reference>
<dbReference type="Proteomes" id="UP001501411">
    <property type="component" value="Unassembled WGS sequence"/>
</dbReference>
<organism evidence="1 2">
    <name type="scientific">Olivibacter ginsenosidimutans</name>
    <dbReference type="NCBI Taxonomy" id="1176537"/>
    <lineage>
        <taxon>Bacteria</taxon>
        <taxon>Pseudomonadati</taxon>
        <taxon>Bacteroidota</taxon>
        <taxon>Sphingobacteriia</taxon>
        <taxon>Sphingobacteriales</taxon>
        <taxon>Sphingobacteriaceae</taxon>
        <taxon>Olivibacter</taxon>
    </lineage>
</organism>
<comment type="caution">
    <text evidence="1">The sequence shown here is derived from an EMBL/GenBank/DDBJ whole genome shotgun (WGS) entry which is preliminary data.</text>
</comment>
<proteinExistence type="predicted"/>
<sequence length="181" mass="21127">MLNFVMLIVVSLFTDGREQEHGGDFLTDQRGKYVVMHESDYEITQGYDFSVAIRDFFKEQPMVLEKKDQLFVNGKAKLKSHAVIGNYVAGEVLYRLVFEKTTVGYRYWFTDLAYQPYVKDRYGKLVKAAITPIPLERKLSKINQRVWERQQASAYETIQLVSEKLDRYLQQVGQPKTVEIP</sequence>
<gene>
    <name evidence="1" type="ORF">GCM10023231_15610</name>
</gene>
<evidence type="ECO:0000313" key="1">
    <source>
        <dbReference type="EMBL" id="GAA4788297.1"/>
    </source>
</evidence>
<accession>A0ABP9B0I1</accession>
<dbReference type="EMBL" id="BAABIQ010000008">
    <property type="protein sequence ID" value="GAA4788297.1"/>
    <property type="molecule type" value="Genomic_DNA"/>
</dbReference>
<dbReference type="RefSeq" id="WP_345231192.1">
    <property type="nucleotide sequence ID" value="NZ_BAABIQ010000008.1"/>
</dbReference>
<evidence type="ECO:0008006" key="3">
    <source>
        <dbReference type="Google" id="ProtNLM"/>
    </source>
</evidence>
<keyword evidence="2" id="KW-1185">Reference proteome</keyword>
<name>A0ABP9B0I1_9SPHI</name>
<evidence type="ECO:0000313" key="2">
    <source>
        <dbReference type="Proteomes" id="UP001501411"/>
    </source>
</evidence>